<proteinExistence type="predicted"/>
<name>A0A4U1BG88_9GAMM</name>
<dbReference type="PRINTS" id="PR00032">
    <property type="entry name" value="HTHARAC"/>
</dbReference>
<keyword evidence="3" id="KW-0804">Transcription</keyword>
<evidence type="ECO:0000313" key="5">
    <source>
        <dbReference type="EMBL" id="TKB49973.1"/>
    </source>
</evidence>
<keyword evidence="2" id="KW-0238">DNA-binding</keyword>
<dbReference type="GO" id="GO:0043565">
    <property type="term" value="F:sequence-specific DNA binding"/>
    <property type="evidence" value="ECO:0007669"/>
    <property type="project" value="InterPro"/>
</dbReference>
<dbReference type="GO" id="GO:0003700">
    <property type="term" value="F:DNA-binding transcription factor activity"/>
    <property type="evidence" value="ECO:0007669"/>
    <property type="project" value="InterPro"/>
</dbReference>
<dbReference type="InterPro" id="IPR018060">
    <property type="entry name" value="HTH_AraC"/>
</dbReference>
<keyword evidence="1" id="KW-0805">Transcription regulation</keyword>
<protein>
    <submittedName>
        <fullName evidence="5">Helix-turn-helix transcriptional regulator</fullName>
    </submittedName>
</protein>
<comment type="caution">
    <text evidence="5">The sequence shown here is derived from an EMBL/GenBank/DDBJ whole genome shotgun (WGS) entry which is preliminary data.</text>
</comment>
<gene>
    <name evidence="5" type="ORF">FCL40_07430</name>
</gene>
<dbReference type="InterPro" id="IPR020449">
    <property type="entry name" value="Tscrpt_reg_AraC-type_HTH"/>
</dbReference>
<dbReference type="RefSeq" id="WP_136852521.1">
    <property type="nucleotide sequence ID" value="NZ_SWCI01000003.1"/>
</dbReference>
<evidence type="ECO:0000256" key="1">
    <source>
        <dbReference type="ARBA" id="ARBA00023015"/>
    </source>
</evidence>
<evidence type="ECO:0000313" key="6">
    <source>
        <dbReference type="Proteomes" id="UP000305674"/>
    </source>
</evidence>
<dbReference type="SUPFAM" id="SSF46689">
    <property type="entry name" value="Homeodomain-like"/>
    <property type="match status" value="2"/>
</dbReference>
<organism evidence="5 6">
    <name type="scientific">Ferrimonas sediminicola</name>
    <dbReference type="NCBI Taxonomy" id="2569538"/>
    <lineage>
        <taxon>Bacteria</taxon>
        <taxon>Pseudomonadati</taxon>
        <taxon>Pseudomonadota</taxon>
        <taxon>Gammaproteobacteria</taxon>
        <taxon>Alteromonadales</taxon>
        <taxon>Ferrimonadaceae</taxon>
        <taxon>Ferrimonas</taxon>
    </lineage>
</organism>
<dbReference type="OrthoDB" id="282744at2"/>
<dbReference type="Pfam" id="PF12833">
    <property type="entry name" value="HTH_18"/>
    <property type="match status" value="1"/>
</dbReference>
<evidence type="ECO:0000256" key="3">
    <source>
        <dbReference type="ARBA" id="ARBA00023163"/>
    </source>
</evidence>
<dbReference type="PANTHER" id="PTHR43280">
    <property type="entry name" value="ARAC-FAMILY TRANSCRIPTIONAL REGULATOR"/>
    <property type="match status" value="1"/>
</dbReference>
<dbReference type="SMART" id="SM00342">
    <property type="entry name" value="HTH_ARAC"/>
    <property type="match status" value="1"/>
</dbReference>
<sequence>MLTTDVPKVVIAHFAQLPSERIRSQLADAVSVDTTPFDQLDHGDHPCLIEFDTQSPAEVSRARELRQQQPRRQMIWLMPRLTIPLLRLALSLRIAQVFTLPLSPSEAIELKLLLNSDFYAPGHSQRPTHQKLRCVLDSIEQRFEQPLSLQQLAQEAGISDSRLCHLFRQQLGLKFSLYLVCRRLEAAPEALQDEGLNIASVAYKLGFSTPSHFCRAFKAHYGITPSEFKQDASKGKHSHAFHRYLQCRHPDAHLQEV</sequence>
<evidence type="ECO:0000256" key="2">
    <source>
        <dbReference type="ARBA" id="ARBA00023125"/>
    </source>
</evidence>
<dbReference type="Gene3D" id="1.10.10.60">
    <property type="entry name" value="Homeodomain-like"/>
    <property type="match status" value="1"/>
</dbReference>
<dbReference type="InterPro" id="IPR009057">
    <property type="entry name" value="Homeodomain-like_sf"/>
</dbReference>
<dbReference type="PROSITE" id="PS01124">
    <property type="entry name" value="HTH_ARAC_FAMILY_2"/>
    <property type="match status" value="1"/>
</dbReference>
<accession>A0A4U1BG88</accession>
<feature type="domain" description="HTH araC/xylS-type" evidence="4">
    <location>
        <begin position="133"/>
        <end position="231"/>
    </location>
</feature>
<evidence type="ECO:0000259" key="4">
    <source>
        <dbReference type="PROSITE" id="PS01124"/>
    </source>
</evidence>
<dbReference type="PANTHER" id="PTHR43280:SF2">
    <property type="entry name" value="HTH-TYPE TRANSCRIPTIONAL REGULATOR EXSA"/>
    <property type="match status" value="1"/>
</dbReference>
<dbReference type="AlphaFoldDB" id="A0A4U1BG88"/>
<keyword evidence="6" id="KW-1185">Reference proteome</keyword>
<dbReference type="Proteomes" id="UP000305674">
    <property type="component" value="Unassembled WGS sequence"/>
</dbReference>
<reference evidence="5 6" key="1">
    <citation type="submission" date="2019-04" db="EMBL/GenBank/DDBJ databases">
        <authorList>
            <person name="Hwang J.C."/>
        </authorList>
    </citation>
    <scope>NUCLEOTIDE SEQUENCE [LARGE SCALE GENOMIC DNA]</scope>
    <source>
        <strain evidence="5 6">IMCC35001</strain>
    </source>
</reference>
<dbReference type="EMBL" id="SWCI01000003">
    <property type="protein sequence ID" value="TKB49973.1"/>
    <property type="molecule type" value="Genomic_DNA"/>
</dbReference>